<dbReference type="PANTHER" id="PTHR24221">
    <property type="entry name" value="ATP-BINDING CASSETTE SUB-FAMILY B"/>
    <property type="match status" value="1"/>
</dbReference>
<accession>A0A0B7K9L2</accession>
<sequence>MFSILEMITPALYCLYPVVALLGFLVAFFTSDGISGPAYNKKTIILLLSVFSCTQFAQLSTVILQSYLFPSFVAPEYFVIGTVSCFSLSILQIDGLLNSSAPDWYSFRCSWIIAIPFEISIALLSILTSTSVWPSLPDSTRVTVICLATSRSLLLCILVPPRNTWCGFNPDHTSISDDEEHFLLPSGDPTPRDINSRTSRMLDGPIYGSIRERDNSRGIASGSNESGDTESSAFGRDPSRSAWTRNVKDFVKLARLIKPDGLRRLQIRAISVIIGLLASTCINFLVPILTARVVNELYSNDTNAPWVGIMILSALCFSGTAITLFCEYLWIPFKCFITETLSRKAYSHFLHLSSDFHNVENIAEKTTSIQGANVMSEVLEFSFLRFCPWLVQLCSATIYLSIVMVPYQGFILAGSMFIHLFLTSKLAHEVSWENEALSKLFQKEQLIRYNGFRGSKTIQALNQNGYEDNLHSNAVSTRMCQVKTYAQRRGQVAGFQRILLALGLTVSLCHAISQATVGAATVGHLAMLIVFWSQLHTPVRSLSRAVQNTSQGFSQAAAFSRLLHRTPAVYNRQNARPLKRIAGKVKFDGVSFAFREHQTVIDNASFEVAGGETAYIIGDKGSGKSTLLNLLNRSSNVTKGAILIDGQDIRDVDLFRRVPKPSVVYIGSVTDICSSLRDRVGILSDTCYIFDDTILNNVRYSRVTASDGEVFRACKAAILHDEILRFPQGYATVVGDNGIKLSVSEVQKIAIAREFLRDPDILVLDNATSALDPSTEQRIMASLTKRKRTTFIVHRDLAKSLDAHQILVIENGRLVEDGAPRKLMLDDGRYSALWLKENNSSRDNALCGTKFFSRDARSSLPELPIQVAGHRASLAGDDRPFMTAPSTPQHVKEVHYMIQNWRVGESNELQGSRLNPIAPTFTPKAPTPSQAAARKRNETSTEDSVPGTVSKPASSQTSRQWSDELEEKADHGDDIVQSQTINDGTSNGGSGGVHLLLSLVDHWLMRARIKFPSWKTHNSSARGILVEFSPKVNQLMRRRARSLNKDR</sequence>
<feature type="compositionally biased region" description="Polar residues" evidence="7">
    <location>
        <begin position="976"/>
        <end position="985"/>
    </location>
</feature>
<feature type="transmembrane region" description="Helical" evidence="8">
    <location>
        <begin position="77"/>
        <end position="97"/>
    </location>
</feature>
<dbReference type="InterPro" id="IPR003439">
    <property type="entry name" value="ABC_transporter-like_ATP-bd"/>
</dbReference>
<gene>
    <name evidence="11" type="ORF">BN869_000007454_1</name>
</gene>
<evidence type="ECO:0000256" key="4">
    <source>
        <dbReference type="ARBA" id="ARBA00022840"/>
    </source>
</evidence>
<dbReference type="GO" id="GO:0005524">
    <property type="term" value="F:ATP binding"/>
    <property type="evidence" value="ECO:0007669"/>
    <property type="project" value="UniProtKB-KW"/>
</dbReference>
<feature type="compositionally biased region" description="Polar residues" evidence="7">
    <location>
        <begin position="951"/>
        <end position="960"/>
    </location>
</feature>
<dbReference type="GO" id="GO:0016887">
    <property type="term" value="F:ATP hydrolysis activity"/>
    <property type="evidence" value="ECO:0007669"/>
    <property type="project" value="InterPro"/>
</dbReference>
<proteinExistence type="predicted"/>
<dbReference type="Pfam" id="PF00005">
    <property type="entry name" value="ABC_tran"/>
    <property type="match status" value="1"/>
</dbReference>
<dbReference type="Gene3D" id="3.40.50.300">
    <property type="entry name" value="P-loop containing nucleotide triphosphate hydrolases"/>
    <property type="match status" value="1"/>
</dbReference>
<feature type="transmembrane region" description="Helical" evidence="8">
    <location>
        <begin position="43"/>
        <end position="65"/>
    </location>
</feature>
<feature type="domain" description="ABC transporter" evidence="9">
    <location>
        <begin position="585"/>
        <end position="836"/>
    </location>
</feature>
<dbReference type="InterPro" id="IPR039421">
    <property type="entry name" value="Type_1_exporter"/>
</dbReference>
<dbReference type="Pfam" id="PF00664">
    <property type="entry name" value="ABC_membrane"/>
    <property type="match status" value="1"/>
</dbReference>
<keyword evidence="5 8" id="KW-1133">Transmembrane helix</keyword>
<evidence type="ECO:0000256" key="8">
    <source>
        <dbReference type="SAM" id="Phobius"/>
    </source>
</evidence>
<name>A0A0B7K9L2_BIOOC</name>
<dbReference type="InterPro" id="IPR011527">
    <property type="entry name" value="ABC1_TM_dom"/>
</dbReference>
<evidence type="ECO:0000259" key="10">
    <source>
        <dbReference type="PROSITE" id="PS50929"/>
    </source>
</evidence>
<organism evidence="11">
    <name type="scientific">Bionectria ochroleuca</name>
    <name type="common">Gliocladium roseum</name>
    <dbReference type="NCBI Taxonomy" id="29856"/>
    <lineage>
        <taxon>Eukaryota</taxon>
        <taxon>Fungi</taxon>
        <taxon>Dikarya</taxon>
        <taxon>Ascomycota</taxon>
        <taxon>Pezizomycotina</taxon>
        <taxon>Sordariomycetes</taxon>
        <taxon>Hypocreomycetidae</taxon>
        <taxon>Hypocreales</taxon>
        <taxon>Bionectriaceae</taxon>
        <taxon>Clonostachys</taxon>
    </lineage>
</organism>
<dbReference type="EMBL" id="CDPU01000023">
    <property type="protein sequence ID" value="CEO51396.1"/>
    <property type="molecule type" value="Genomic_DNA"/>
</dbReference>
<keyword evidence="3" id="KW-0547">Nucleotide-binding</keyword>
<dbReference type="SMART" id="SM00382">
    <property type="entry name" value="AAA"/>
    <property type="match status" value="1"/>
</dbReference>
<dbReference type="InterPro" id="IPR027417">
    <property type="entry name" value="P-loop_NTPase"/>
</dbReference>
<feature type="transmembrane region" description="Helical" evidence="8">
    <location>
        <begin position="265"/>
        <end position="286"/>
    </location>
</feature>
<feature type="transmembrane region" description="Helical" evidence="8">
    <location>
        <begin position="109"/>
        <end position="128"/>
    </location>
</feature>
<feature type="region of interest" description="Disordered" evidence="7">
    <location>
        <begin position="204"/>
        <end position="238"/>
    </location>
</feature>
<dbReference type="Gene3D" id="1.20.1560.10">
    <property type="entry name" value="ABC transporter type 1, transmembrane domain"/>
    <property type="match status" value="1"/>
</dbReference>
<dbReference type="InterPro" id="IPR036640">
    <property type="entry name" value="ABC1_TM_sf"/>
</dbReference>
<keyword evidence="2 8" id="KW-0812">Transmembrane</keyword>
<dbReference type="PROSITE" id="PS50893">
    <property type="entry name" value="ABC_TRANSPORTER_2"/>
    <property type="match status" value="1"/>
</dbReference>
<dbReference type="InterPro" id="IPR003593">
    <property type="entry name" value="AAA+_ATPase"/>
</dbReference>
<dbReference type="GO" id="GO:0140359">
    <property type="term" value="F:ABC-type transporter activity"/>
    <property type="evidence" value="ECO:0007669"/>
    <property type="project" value="InterPro"/>
</dbReference>
<feature type="transmembrane region" description="Helical" evidence="8">
    <location>
        <begin position="12"/>
        <end position="31"/>
    </location>
</feature>
<evidence type="ECO:0000256" key="1">
    <source>
        <dbReference type="ARBA" id="ARBA00004141"/>
    </source>
</evidence>
<evidence type="ECO:0000313" key="11">
    <source>
        <dbReference type="EMBL" id="CEO51396.1"/>
    </source>
</evidence>
<evidence type="ECO:0000256" key="7">
    <source>
        <dbReference type="SAM" id="MobiDB-lite"/>
    </source>
</evidence>
<dbReference type="PANTHER" id="PTHR24221:SF503">
    <property type="entry name" value="MITOCHONDRIAL POTASSIUM CHANNEL ATP-BINDING SUBUNIT"/>
    <property type="match status" value="1"/>
</dbReference>
<keyword evidence="4" id="KW-0067">ATP-binding</keyword>
<evidence type="ECO:0000259" key="9">
    <source>
        <dbReference type="PROSITE" id="PS50893"/>
    </source>
</evidence>
<evidence type="ECO:0000256" key="2">
    <source>
        <dbReference type="ARBA" id="ARBA00022692"/>
    </source>
</evidence>
<dbReference type="SUPFAM" id="SSF52540">
    <property type="entry name" value="P-loop containing nucleoside triphosphate hydrolases"/>
    <property type="match status" value="1"/>
</dbReference>
<reference evidence="11" key="1">
    <citation type="submission" date="2015-01" db="EMBL/GenBank/DDBJ databases">
        <authorList>
            <person name="Durling Mikael"/>
        </authorList>
    </citation>
    <scope>NUCLEOTIDE SEQUENCE</scope>
</reference>
<dbReference type="SUPFAM" id="SSF90123">
    <property type="entry name" value="ABC transporter transmembrane region"/>
    <property type="match status" value="1"/>
</dbReference>
<protein>
    <recommendedName>
        <fullName evidence="12">ABC transporter domain-containing protein</fullName>
    </recommendedName>
</protein>
<evidence type="ECO:0000256" key="3">
    <source>
        <dbReference type="ARBA" id="ARBA00022741"/>
    </source>
</evidence>
<evidence type="ECO:0008006" key="12">
    <source>
        <dbReference type="Google" id="ProtNLM"/>
    </source>
</evidence>
<feature type="transmembrane region" description="Helical" evidence="8">
    <location>
        <begin position="398"/>
        <end position="422"/>
    </location>
</feature>
<feature type="transmembrane region" description="Helical" evidence="8">
    <location>
        <begin position="306"/>
        <end position="331"/>
    </location>
</feature>
<evidence type="ECO:0000256" key="6">
    <source>
        <dbReference type="ARBA" id="ARBA00023136"/>
    </source>
</evidence>
<feature type="domain" description="ABC transmembrane type-1" evidence="10">
    <location>
        <begin position="272"/>
        <end position="551"/>
    </location>
</feature>
<keyword evidence="6 8" id="KW-0472">Membrane</keyword>
<dbReference type="PROSITE" id="PS50929">
    <property type="entry name" value="ABC_TM1F"/>
    <property type="match status" value="1"/>
</dbReference>
<evidence type="ECO:0000256" key="5">
    <source>
        <dbReference type="ARBA" id="ARBA00022989"/>
    </source>
</evidence>
<comment type="subcellular location">
    <subcellularLocation>
        <location evidence="1">Membrane</location>
        <topology evidence="1">Multi-pass membrane protein</topology>
    </subcellularLocation>
</comment>
<dbReference type="GO" id="GO:0016020">
    <property type="term" value="C:membrane"/>
    <property type="evidence" value="ECO:0007669"/>
    <property type="project" value="UniProtKB-SubCell"/>
</dbReference>
<feature type="compositionally biased region" description="Polar residues" evidence="7">
    <location>
        <begin position="221"/>
        <end position="232"/>
    </location>
</feature>
<feature type="region of interest" description="Disordered" evidence="7">
    <location>
        <begin position="911"/>
        <end position="988"/>
    </location>
</feature>
<dbReference type="AlphaFoldDB" id="A0A0B7K9L2"/>